<feature type="region of interest" description="Disordered" evidence="1">
    <location>
        <begin position="62"/>
        <end position="84"/>
    </location>
</feature>
<comment type="caution">
    <text evidence="2">The sequence shown here is derived from an EMBL/GenBank/DDBJ whole genome shotgun (WGS) entry which is preliminary data.</text>
</comment>
<sequence>MRLATNQLLPPPSAEWCPVCCTDEFGTDNTEDGDSKVCPGCGVVTGELIFGDEAPGDRLYVNGREDGSTNVVASPPKNGTKRSRQNYERHIAHADNSHTYVINDDRFLFGEAFDVRYSNTYKTHYNIYNNGKRASDSENIDRDLHTTNFWKVLLFINHTSQIEHGRRSSGPEDAALRDFRRLLPLRDGRLVTVYRSCDLLQTMARYNLCSVLGDLGETSDTGEFDDMENLARLPLTVCTRSDSPLQELGLLKLVVQESETKWRNLKQKLLAEGKYTQGAFGDASRWKRRNRSQPSFEKGANLSQSASRPGKDVHVHLKRIKIAKRAWISILNEFVAVRSVAVLNEHVAFVTAAYGEPINRKQWKTVSKQFGGVFQVLEQHLD</sequence>
<gene>
    <name evidence="2" type="ORF">CYMTET_7906</name>
</gene>
<name>A0AAE0LGM2_9CHLO</name>
<dbReference type="AlphaFoldDB" id="A0AAE0LGM2"/>
<feature type="region of interest" description="Disordered" evidence="1">
    <location>
        <begin position="283"/>
        <end position="309"/>
    </location>
</feature>
<reference evidence="2 3" key="1">
    <citation type="journal article" date="2015" name="Genome Biol. Evol.">
        <title>Comparative Genomics of a Bacterivorous Green Alga Reveals Evolutionary Causalities and Consequences of Phago-Mixotrophic Mode of Nutrition.</title>
        <authorList>
            <person name="Burns J.A."/>
            <person name="Paasch A."/>
            <person name="Narechania A."/>
            <person name="Kim E."/>
        </authorList>
    </citation>
    <scope>NUCLEOTIDE SEQUENCE [LARGE SCALE GENOMIC DNA]</scope>
    <source>
        <strain evidence="2 3">PLY_AMNH</strain>
    </source>
</reference>
<dbReference type="Proteomes" id="UP001190700">
    <property type="component" value="Unassembled WGS sequence"/>
</dbReference>
<dbReference type="EMBL" id="LGRX02002280">
    <property type="protein sequence ID" value="KAK3284462.1"/>
    <property type="molecule type" value="Genomic_DNA"/>
</dbReference>
<accession>A0AAE0LGM2</accession>
<keyword evidence="3" id="KW-1185">Reference proteome</keyword>
<organism evidence="2 3">
    <name type="scientific">Cymbomonas tetramitiformis</name>
    <dbReference type="NCBI Taxonomy" id="36881"/>
    <lineage>
        <taxon>Eukaryota</taxon>
        <taxon>Viridiplantae</taxon>
        <taxon>Chlorophyta</taxon>
        <taxon>Pyramimonadophyceae</taxon>
        <taxon>Pyramimonadales</taxon>
        <taxon>Pyramimonadaceae</taxon>
        <taxon>Cymbomonas</taxon>
    </lineage>
</organism>
<evidence type="ECO:0000313" key="3">
    <source>
        <dbReference type="Proteomes" id="UP001190700"/>
    </source>
</evidence>
<protein>
    <submittedName>
        <fullName evidence="2">Uncharacterized protein</fullName>
    </submittedName>
</protein>
<proteinExistence type="predicted"/>
<evidence type="ECO:0000313" key="2">
    <source>
        <dbReference type="EMBL" id="KAK3284462.1"/>
    </source>
</evidence>
<evidence type="ECO:0000256" key="1">
    <source>
        <dbReference type="SAM" id="MobiDB-lite"/>
    </source>
</evidence>